<evidence type="ECO:0000256" key="1">
    <source>
        <dbReference type="SAM" id="Phobius"/>
    </source>
</evidence>
<accession>A0A8S5T0B0</accession>
<reference evidence="2" key="1">
    <citation type="journal article" date="2021" name="Proc. Natl. Acad. Sci. U.S.A.">
        <title>A Catalog of Tens of Thousands of Viruses from Human Metagenomes Reveals Hidden Associations with Chronic Diseases.</title>
        <authorList>
            <person name="Tisza M.J."/>
            <person name="Buck C.B."/>
        </authorList>
    </citation>
    <scope>NUCLEOTIDE SEQUENCE</scope>
    <source>
        <strain evidence="2">CtRwl19</strain>
    </source>
</reference>
<proteinExistence type="predicted"/>
<keyword evidence="1" id="KW-0812">Transmembrane</keyword>
<feature type="transmembrane region" description="Helical" evidence="1">
    <location>
        <begin position="12"/>
        <end position="34"/>
    </location>
</feature>
<keyword evidence="1" id="KW-1133">Transmembrane helix</keyword>
<protein>
    <submittedName>
        <fullName evidence="2">Super-infection exclusion protein B</fullName>
    </submittedName>
</protein>
<sequence length="173" mass="19652">MGDEAKLLNTIITKVAFSHMTIFCIFLFIGITFIPNELTLYLNPKTPAFFPDWFTLADFGALVFALVATIIWILCYNTTKSIVSKRRESSAINNEKSRLTELLYALSSDEQAVLSMICLNRCLALADDKTRLTIEKLRLKGIILHGDNGEYEVNPLIHHIVVDKLYNHIKAHH</sequence>
<evidence type="ECO:0000313" key="2">
    <source>
        <dbReference type="EMBL" id="DAF56475.1"/>
    </source>
</evidence>
<feature type="transmembrane region" description="Helical" evidence="1">
    <location>
        <begin position="54"/>
        <end position="77"/>
    </location>
</feature>
<name>A0A8S5T0B0_9CAUD</name>
<dbReference type="EMBL" id="BK032716">
    <property type="protein sequence ID" value="DAF56475.1"/>
    <property type="molecule type" value="Genomic_DNA"/>
</dbReference>
<keyword evidence="1" id="KW-0472">Membrane</keyword>
<organism evidence="2">
    <name type="scientific">Siphoviridae sp. ctRwl19</name>
    <dbReference type="NCBI Taxonomy" id="2827871"/>
    <lineage>
        <taxon>Viruses</taxon>
        <taxon>Duplodnaviria</taxon>
        <taxon>Heunggongvirae</taxon>
        <taxon>Uroviricota</taxon>
        <taxon>Caudoviricetes</taxon>
    </lineage>
</organism>